<dbReference type="EMBL" id="UINC01021649">
    <property type="protein sequence ID" value="SVA89649.1"/>
    <property type="molecule type" value="Genomic_DNA"/>
</dbReference>
<dbReference type="PROSITE" id="PS01057">
    <property type="entry name" value="SAICAR_SYNTHETASE_1"/>
    <property type="match status" value="1"/>
</dbReference>
<evidence type="ECO:0000256" key="4">
    <source>
        <dbReference type="ARBA" id="ARBA00022741"/>
    </source>
</evidence>
<dbReference type="HAMAP" id="MF_00137">
    <property type="entry name" value="SAICAR_synth"/>
    <property type="match status" value="1"/>
</dbReference>
<keyword evidence="4" id="KW-0547">Nucleotide-binding</keyword>
<dbReference type="PANTHER" id="PTHR43700">
    <property type="entry name" value="PHOSPHORIBOSYLAMINOIMIDAZOLE-SUCCINOCARBOXAMIDE SYNTHASE"/>
    <property type="match status" value="1"/>
</dbReference>
<dbReference type="GO" id="GO:0005524">
    <property type="term" value="F:ATP binding"/>
    <property type="evidence" value="ECO:0007669"/>
    <property type="project" value="UniProtKB-KW"/>
</dbReference>
<evidence type="ECO:0000256" key="3">
    <source>
        <dbReference type="ARBA" id="ARBA00022598"/>
    </source>
</evidence>
<dbReference type="CDD" id="cd01414">
    <property type="entry name" value="SAICAR_synt_Sc"/>
    <property type="match status" value="1"/>
</dbReference>
<name>A0A381ZKF4_9ZZZZ</name>
<evidence type="ECO:0000313" key="8">
    <source>
        <dbReference type="EMBL" id="SVA89649.1"/>
    </source>
</evidence>
<dbReference type="SUPFAM" id="SSF56104">
    <property type="entry name" value="SAICAR synthase-like"/>
    <property type="match status" value="1"/>
</dbReference>
<dbReference type="GO" id="GO:0005737">
    <property type="term" value="C:cytoplasm"/>
    <property type="evidence" value="ECO:0007669"/>
    <property type="project" value="TreeGrafter"/>
</dbReference>
<proteinExistence type="inferred from homology"/>
<dbReference type="AlphaFoldDB" id="A0A381ZKF4"/>
<keyword evidence="5" id="KW-0658">Purine biosynthesis</keyword>
<gene>
    <name evidence="8" type="ORF">METZ01_LOCUS142503</name>
</gene>
<dbReference type="InterPro" id="IPR028923">
    <property type="entry name" value="SAICAR_synt/ADE2_N"/>
</dbReference>
<dbReference type="Gene3D" id="3.30.200.20">
    <property type="entry name" value="Phosphorylase Kinase, domain 1"/>
    <property type="match status" value="1"/>
</dbReference>
<dbReference type="UniPathway" id="UPA00074">
    <property type="reaction ID" value="UER00131"/>
</dbReference>
<dbReference type="PANTHER" id="PTHR43700:SF1">
    <property type="entry name" value="PHOSPHORIBOSYLAMINOIMIDAZOLE-SUCCINOCARBOXAMIDE SYNTHASE"/>
    <property type="match status" value="1"/>
</dbReference>
<reference evidence="8" key="1">
    <citation type="submission" date="2018-05" db="EMBL/GenBank/DDBJ databases">
        <authorList>
            <person name="Lanie J.A."/>
            <person name="Ng W.-L."/>
            <person name="Kazmierczak K.M."/>
            <person name="Andrzejewski T.M."/>
            <person name="Davidsen T.M."/>
            <person name="Wayne K.J."/>
            <person name="Tettelin H."/>
            <person name="Glass J.I."/>
            <person name="Rusch D."/>
            <person name="Podicherti R."/>
            <person name="Tsui H.-C.T."/>
            <person name="Winkler M.E."/>
        </authorList>
    </citation>
    <scope>NUCLEOTIDE SEQUENCE</scope>
</reference>
<dbReference type="InterPro" id="IPR018236">
    <property type="entry name" value="SAICAR_synthetase_CS"/>
</dbReference>
<accession>A0A381ZKF4</accession>
<dbReference type="EC" id="6.3.2.6" evidence="2"/>
<evidence type="ECO:0000256" key="6">
    <source>
        <dbReference type="ARBA" id="ARBA00022840"/>
    </source>
</evidence>
<evidence type="ECO:0000256" key="1">
    <source>
        <dbReference type="ARBA" id="ARBA00004672"/>
    </source>
</evidence>
<comment type="pathway">
    <text evidence="1">Purine metabolism; IMP biosynthesis via de novo pathway; 5-amino-1-(5-phospho-D-ribosyl)imidazole-4-carboxamide from 5-amino-1-(5-phospho-D-ribosyl)imidazole-4-carboxylate: step 1/2.</text>
</comment>
<keyword evidence="6" id="KW-0067">ATP-binding</keyword>
<evidence type="ECO:0000256" key="2">
    <source>
        <dbReference type="ARBA" id="ARBA00012217"/>
    </source>
</evidence>
<dbReference type="GO" id="GO:0004639">
    <property type="term" value="F:phosphoribosylaminoimidazolesuccinocarboxamide synthase activity"/>
    <property type="evidence" value="ECO:0007669"/>
    <property type="project" value="UniProtKB-EC"/>
</dbReference>
<dbReference type="Gene3D" id="3.30.470.20">
    <property type="entry name" value="ATP-grasp fold, B domain"/>
    <property type="match status" value="1"/>
</dbReference>
<sequence length="348" mass="39828">MDRYFQPPEFSPFFNQISVHREATVVSRETLASLLDNTLRDARYSRWEDNYRQGKVRDMYLLPGRRVLVTCDRQSAFDHILGTIPLKGQVLNRIANHWFEKTADIVANHVIDVPHPNVTIAEELDMFPVEIVVRGYLTGSSDTSAWTYYARGERDICGNILPDGMVKNQPFDTAILTPTTKSEEHDEPISASQVLERGLVDEATWTQIERIAFELFARGQQIAAQQGLILVDTKYEMGRNAAGEIAVADEIHTPDSSRYWIAETYADRHARGEERESLDKEFLRLWLREKGISDTNIPDLDDEIRIDVAERYIDLFERVTGESFSPSNTDEPLRDAIERSIEPCFESA</sequence>
<dbReference type="GO" id="GO:0006189">
    <property type="term" value="P:'de novo' IMP biosynthetic process"/>
    <property type="evidence" value="ECO:0007669"/>
    <property type="project" value="UniProtKB-UniPathway"/>
</dbReference>
<evidence type="ECO:0000256" key="5">
    <source>
        <dbReference type="ARBA" id="ARBA00022755"/>
    </source>
</evidence>
<evidence type="ECO:0000259" key="7">
    <source>
        <dbReference type="Pfam" id="PF01259"/>
    </source>
</evidence>
<keyword evidence="3" id="KW-0436">Ligase</keyword>
<feature type="domain" description="SAICAR synthetase/ADE2 N-terminal" evidence="7">
    <location>
        <begin position="52"/>
        <end position="289"/>
    </location>
</feature>
<dbReference type="NCBIfam" id="NF009251">
    <property type="entry name" value="PRK12607.1"/>
    <property type="match status" value="1"/>
</dbReference>
<protein>
    <recommendedName>
        <fullName evidence="2">phosphoribosylaminoimidazolesuccinocarboxamide synthase</fullName>
        <ecNumber evidence="2">6.3.2.6</ecNumber>
    </recommendedName>
</protein>
<dbReference type="Pfam" id="PF01259">
    <property type="entry name" value="SAICAR_synt"/>
    <property type="match status" value="1"/>
</dbReference>
<organism evidence="8">
    <name type="scientific">marine metagenome</name>
    <dbReference type="NCBI Taxonomy" id="408172"/>
    <lineage>
        <taxon>unclassified sequences</taxon>
        <taxon>metagenomes</taxon>
        <taxon>ecological metagenomes</taxon>
    </lineage>
</organism>